<feature type="compositionally biased region" description="Polar residues" evidence="5">
    <location>
        <begin position="57"/>
        <end position="67"/>
    </location>
</feature>
<evidence type="ECO:0000256" key="3">
    <source>
        <dbReference type="ARBA" id="ARBA00022448"/>
    </source>
</evidence>
<dbReference type="InterPro" id="IPR002491">
    <property type="entry name" value="ABC_transptr_periplasmic_BD"/>
</dbReference>
<gene>
    <name evidence="7" type="ORF">B0T46_07510</name>
</gene>
<feature type="region of interest" description="Disordered" evidence="5">
    <location>
        <begin position="50"/>
        <end position="69"/>
    </location>
</feature>
<dbReference type="STRING" id="1538463.B0T36_11775"/>
<evidence type="ECO:0000256" key="2">
    <source>
        <dbReference type="ARBA" id="ARBA00008814"/>
    </source>
</evidence>
<dbReference type="PROSITE" id="PS50983">
    <property type="entry name" value="FE_B12_PBP"/>
    <property type="match status" value="1"/>
</dbReference>
<dbReference type="SUPFAM" id="SSF53807">
    <property type="entry name" value="Helical backbone' metal receptor"/>
    <property type="match status" value="1"/>
</dbReference>
<protein>
    <submittedName>
        <fullName evidence="7">Transporter</fullName>
    </submittedName>
</protein>
<evidence type="ECO:0000256" key="4">
    <source>
        <dbReference type="ARBA" id="ARBA00022729"/>
    </source>
</evidence>
<dbReference type="PANTHER" id="PTHR30532">
    <property type="entry name" value="IRON III DICITRATE-BINDING PERIPLASMIC PROTEIN"/>
    <property type="match status" value="1"/>
</dbReference>
<keyword evidence="3" id="KW-0813">Transport</keyword>
<dbReference type="Pfam" id="PF01497">
    <property type="entry name" value="Peripla_BP_2"/>
    <property type="match status" value="1"/>
</dbReference>
<dbReference type="PANTHER" id="PTHR30532:SF25">
    <property type="entry name" value="IRON(III) DICITRATE-BINDING PERIPLASMIC PROTEIN"/>
    <property type="match status" value="1"/>
</dbReference>
<dbReference type="Gene3D" id="3.40.50.1980">
    <property type="entry name" value="Nitrogenase molybdenum iron protein domain"/>
    <property type="match status" value="2"/>
</dbReference>
<comment type="similarity">
    <text evidence="2">Belongs to the bacterial solute-binding protein 8 family.</text>
</comment>
<proteinExistence type="inferred from homology"/>
<dbReference type="Proteomes" id="UP000188836">
    <property type="component" value="Unassembled WGS sequence"/>
</dbReference>
<evidence type="ECO:0000256" key="1">
    <source>
        <dbReference type="ARBA" id="ARBA00004196"/>
    </source>
</evidence>
<sequence length="335" mass="34697">MAIAAAVCAAVAGCANTPDDSASIIRTTTNIAGAGVVGLERDTSRACALPSTPDPVSGSTRSVTHASGVSRVPADPQRIVVLGTSALDAVCAVGLWERVVGATTVGGTRPQPPYLGTGVLEIPAVGPAGQPDLAAIRNLDPDLILGGIPTATAGYQALQDIAPTVLVGDPADWRDEFTAYAAGLNRSDAAEAALQAYRTEATDTGRSLAAHLTQASLVRFTADGSHVLGNETFAAQVLADVGAYRPTAQREGSFELDESDLERAEGDLIYVMFAGANGREHGESVMRSDEWKELGAVTDNRVFAVDDALWHTTGLTAARAVLDDIRNTLNGYVNN</sequence>
<dbReference type="GO" id="GO:0030288">
    <property type="term" value="C:outer membrane-bounded periplasmic space"/>
    <property type="evidence" value="ECO:0007669"/>
    <property type="project" value="TreeGrafter"/>
</dbReference>
<dbReference type="GO" id="GO:1901678">
    <property type="term" value="P:iron coordination entity transport"/>
    <property type="evidence" value="ECO:0007669"/>
    <property type="project" value="UniProtKB-ARBA"/>
</dbReference>
<name>A0A1W0AXL4_9NOCA</name>
<evidence type="ECO:0000259" key="6">
    <source>
        <dbReference type="PROSITE" id="PS50983"/>
    </source>
</evidence>
<organism evidence="7 8">
    <name type="scientific">Nocardia donostiensis</name>
    <dbReference type="NCBI Taxonomy" id="1538463"/>
    <lineage>
        <taxon>Bacteria</taxon>
        <taxon>Bacillati</taxon>
        <taxon>Actinomycetota</taxon>
        <taxon>Actinomycetes</taxon>
        <taxon>Mycobacteriales</taxon>
        <taxon>Nocardiaceae</taxon>
        <taxon>Nocardia</taxon>
    </lineage>
</organism>
<keyword evidence="8" id="KW-1185">Reference proteome</keyword>
<dbReference type="InterPro" id="IPR051313">
    <property type="entry name" value="Bact_iron-sidero_bind"/>
</dbReference>
<evidence type="ECO:0000313" key="7">
    <source>
        <dbReference type="EMBL" id="ONM49383.1"/>
    </source>
</evidence>
<dbReference type="AlphaFoldDB" id="A0A1W0AXL4"/>
<evidence type="ECO:0000256" key="5">
    <source>
        <dbReference type="SAM" id="MobiDB-lite"/>
    </source>
</evidence>
<comment type="caution">
    <text evidence="7">The sequence shown here is derived from an EMBL/GenBank/DDBJ whole genome shotgun (WGS) entry which is preliminary data.</text>
</comment>
<feature type="domain" description="Fe/B12 periplasmic-binding" evidence="6">
    <location>
        <begin position="78"/>
        <end position="333"/>
    </location>
</feature>
<reference evidence="7 8" key="1">
    <citation type="journal article" date="2016" name="Antonie Van Leeuwenhoek">
        <title>Nocardia donostiensis sp. nov., isolated from human respiratory specimens.</title>
        <authorList>
            <person name="Ercibengoa M."/>
            <person name="Bell M."/>
            <person name="Marimon J.M."/>
            <person name="Humrighouse B."/>
            <person name="Klenk H.P."/>
            <person name="Potter G."/>
            <person name="Perez-Trallero E."/>
        </authorList>
    </citation>
    <scope>NUCLEOTIDE SEQUENCE [LARGE SCALE GENOMIC DNA]</scope>
    <source>
        <strain evidence="7 8">X1655</strain>
    </source>
</reference>
<evidence type="ECO:0000313" key="8">
    <source>
        <dbReference type="Proteomes" id="UP000188836"/>
    </source>
</evidence>
<comment type="subcellular location">
    <subcellularLocation>
        <location evidence="1">Cell envelope</location>
    </subcellularLocation>
</comment>
<accession>A0A1W0AXL4</accession>
<keyword evidence="4" id="KW-0732">Signal</keyword>
<dbReference type="EMBL" id="MUMY01000005">
    <property type="protein sequence ID" value="ONM49383.1"/>
    <property type="molecule type" value="Genomic_DNA"/>
</dbReference>